<feature type="domain" description="Methyltransferase type 11" evidence="4">
    <location>
        <begin position="39"/>
        <end position="126"/>
    </location>
</feature>
<dbReference type="Proteomes" id="UP000014568">
    <property type="component" value="Unassembled WGS sequence"/>
</dbReference>
<proteinExistence type="inferred from homology"/>
<evidence type="ECO:0000256" key="2">
    <source>
        <dbReference type="ARBA" id="ARBA00022603"/>
    </source>
</evidence>
<dbReference type="PATRIC" id="fig|421052.3.peg.3293"/>
<evidence type="ECO:0000256" key="1">
    <source>
        <dbReference type="ARBA" id="ARBA00008361"/>
    </source>
</evidence>
<dbReference type="GO" id="GO:0008757">
    <property type="term" value="F:S-adenosylmethionine-dependent methyltransferase activity"/>
    <property type="evidence" value="ECO:0007669"/>
    <property type="project" value="InterPro"/>
</dbReference>
<gene>
    <name evidence="5" type="ORF">F945_03358</name>
</gene>
<comment type="similarity">
    <text evidence="1">Belongs to the methyltransferase superfamily.</text>
</comment>
<dbReference type="SUPFAM" id="SSF53335">
    <property type="entry name" value="S-adenosyl-L-methionine-dependent methyltransferases"/>
    <property type="match status" value="1"/>
</dbReference>
<dbReference type="PANTHER" id="PTHR44942:SF4">
    <property type="entry name" value="METHYLTRANSFERASE TYPE 11 DOMAIN-CONTAINING PROTEIN"/>
    <property type="match status" value="1"/>
</dbReference>
<keyword evidence="2" id="KW-0489">Methyltransferase</keyword>
<dbReference type="eggNOG" id="COG2226">
    <property type="taxonomic scope" value="Bacteria"/>
</dbReference>
<sequence>MKDLFSTGSRLYQQARPSYPSTVLEAILEHVPERQLAWDCAAGSGQFTQVLAPYFEHVVATDLSAQQLEQAPRLENVSYQVQLAEKTSFFMQSFDLITVAQAIHWFDFNGFYREVQRCLKPDGLLAVIGYGVLQLADVELNQLVQRLYKQTLSGYWDVERQYVDAAYQTIPFPFEEIEMPALSMDYQWNAGQLLNYLSTWSAFKHYMVKNKQDPLQEIRDYIGQQACLFDLSFPIFMRVGRINTAMARAI</sequence>
<evidence type="ECO:0000256" key="3">
    <source>
        <dbReference type="ARBA" id="ARBA00022679"/>
    </source>
</evidence>
<dbReference type="PANTHER" id="PTHR44942">
    <property type="entry name" value="METHYLTRANSF_11 DOMAIN-CONTAINING PROTEIN"/>
    <property type="match status" value="1"/>
</dbReference>
<dbReference type="RefSeq" id="WP_016657725.1">
    <property type="nucleotide sequence ID" value="NZ_KE340355.1"/>
</dbReference>
<evidence type="ECO:0000313" key="5">
    <source>
        <dbReference type="EMBL" id="EPF70339.1"/>
    </source>
</evidence>
<evidence type="ECO:0000313" key="6">
    <source>
        <dbReference type="Proteomes" id="UP000014568"/>
    </source>
</evidence>
<dbReference type="CDD" id="cd02440">
    <property type="entry name" value="AdoMet_MTases"/>
    <property type="match status" value="1"/>
</dbReference>
<dbReference type="HOGENOM" id="CLU_049344_5_1_6"/>
<comment type="caution">
    <text evidence="5">The sequence shown here is derived from an EMBL/GenBank/DDBJ whole genome shotgun (WGS) entry which is preliminary data.</text>
</comment>
<dbReference type="EMBL" id="ATGI01000038">
    <property type="protein sequence ID" value="EPF70339.1"/>
    <property type="molecule type" value="Genomic_DNA"/>
</dbReference>
<keyword evidence="3" id="KW-0808">Transferase</keyword>
<protein>
    <recommendedName>
        <fullName evidence="4">Methyltransferase type 11 domain-containing protein</fullName>
    </recommendedName>
</protein>
<dbReference type="InterPro" id="IPR029063">
    <property type="entry name" value="SAM-dependent_MTases_sf"/>
</dbReference>
<reference evidence="5 6" key="1">
    <citation type="submission" date="2013-06" db="EMBL/GenBank/DDBJ databases">
        <title>The Genome Sequence of Acinetobacter rudis CIP 110305.</title>
        <authorList>
            <consortium name="The Broad Institute Genome Sequencing Platform"/>
            <consortium name="The Broad Institute Genome Sequencing Center for Infectious Disease"/>
            <person name="Cerqueira G."/>
            <person name="Feldgarden M."/>
            <person name="Courvalin P."/>
            <person name="Perichon B."/>
            <person name="Grillot-Courvalin C."/>
            <person name="Clermont D."/>
            <person name="Rocha E."/>
            <person name="Yoon E.-J."/>
            <person name="Nemec A."/>
            <person name="Young S.K."/>
            <person name="Zeng Q."/>
            <person name="Gargeya S."/>
            <person name="Fitzgerald M."/>
            <person name="Abouelleil A."/>
            <person name="Alvarado L."/>
            <person name="Berlin A.M."/>
            <person name="Chapman S.B."/>
            <person name="Dewar J."/>
            <person name="Goldberg J."/>
            <person name="Griggs A."/>
            <person name="Gujja S."/>
            <person name="Hansen M."/>
            <person name="Howarth C."/>
            <person name="Imamovic A."/>
            <person name="Larimer J."/>
            <person name="McCowan C."/>
            <person name="Murphy C."/>
            <person name="Pearson M."/>
            <person name="Priest M."/>
            <person name="Roberts A."/>
            <person name="Saif S."/>
            <person name="Shea T."/>
            <person name="Sykes S."/>
            <person name="Wortman J."/>
            <person name="Nusbaum C."/>
            <person name="Birren B."/>
        </authorList>
    </citation>
    <scope>NUCLEOTIDE SEQUENCE [LARGE SCALE GENOMIC DNA]</scope>
    <source>
        <strain evidence="5 6">CIP 110305</strain>
    </source>
</reference>
<name>S3N7S9_9GAMM</name>
<dbReference type="Pfam" id="PF08241">
    <property type="entry name" value="Methyltransf_11"/>
    <property type="match status" value="1"/>
</dbReference>
<dbReference type="GO" id="GO:0032259">
    <property type="term" value="P:methylation"/>
    <property type="evidence" value="ECO:0007669"/>
    <property type="project" value="UniProtKB-KW"/>
</dbReference>
<evidence type="ECO:0000259" key="4">
    <source>
        <dbReference type="Pfam" id="PF08241"/>
    </source>
</evidence>
<dbReference type="Gene3D" id="3.40.50.150">
    <property type="entry name" value="Vaccinia Virus protein VP39"/>
    <property type="match status" value="1"/>
</dbReference>
<dbReference type="InterPro" id="IPR051052">
    <property type="entry name" value="Diverse_substrate_MTase"/>
</dbReference>
<keyword evidence="6" id="KW-1185">Reference proteome</keyword>
<dbReference type="InterPro" id="IPR013216">
    <property type="entry name" value="Methyltransf_11"/>
</dbReference>
<dbReference type="STRING" id="632955.GCA_000829675_03038"/>
<dbReference type="AlphaFoldDB" id="S3N7S9"/>
<dbReference type="OrthoDB" id="9797252at2"/>
<organism evidence="5 6">
    <name type="scientific">Acinetobacter rudis CIP 110305</name>
    <dbReference type="NCBI Taxonomy" id="421052"/>
    <lineage>
        <taxon>Bacteria</taxon>
        <taxon>Pseudomonadati</taxon>
        <taxon>Pseudomonadota</taxon>
        <taxon>Gammaproteobacteria</taxon>
        <taxon>Moraxellales</taxon>
        <taxon>Moraxellaceae</taxon>
        <taxon>Acinetobacter</taxon>
    </lineage>
</organism>
<accession>S3N7S9</accession>